<evidence type="ECO:0000313" key="2">
    <source>
        <dbReference type="Proteomes" id="UP000011083"/>
    </source>
</evidence>
<dbReference type="RefSeq" id="XP_004340309.1">
    <property type="nucleotide sequence ID" value="XM_004340261.1"/>
</dbReference>
<dbReference type="KEGG" id="acan:ACA1_370930"/>
<name>L8GYD6_ACACF</name>
<sequence length="92" mass="10863">MPKALNHLAKFCKSEEAIKFILWTLTLFQSWNVWGRDGQDWTTKKVCKPWGGYMHWWVCIQHCTWAAYTIYCNFPMPEIALPFDVCALFDAL</sequence>
<dbReference type="GeneID" id="14919019"/>
<accession>L8GYD6</accession>
<gene>
    <name evidence="1" type="ORF">ACA1_370930</name>
</gene>
<reference evidence="1 2" key="1">
    <citation type="journal article" date="2013" name="Genome Biol.">
        <title>Genome of Acanthamoeba castellanii highlights extensive lateral gene transfer and early evolution of tyrosine kinase signaling.</title>
        <authorList>
            <person name="Clarke M."/>
            <person name="Lohan A.J."/>
            <person name="Liu B."/>
            <person name="Lagkouvardos I."/>
            <person name="Roy S."/>
            <person name="Zafar N."/>
            <person name="Bertelli C."/>
            <person name="Schilde C."/>
            <person name="Kianianmomeni A."/>
            <person name="Burglin T.R."/>
            <person name="Frech C."/>
            <person name="Turcotte B."/>
            <person name="Kopec K.O."/>
            <person name="Synnott J.M."/>
            <person name="Choo C."/>
            <person name="Paponov I."/>
            <person name="Finkler A."/>
            <person name="Soon Heng Tan C."/>
            <person name="Hutchins A.P."/>
            <person name="Weinmeier T."/>
            <person name="Rattei T."/>
            <person name="Chu J.S."/>
            <person name="Gimenez G."/>
            <person name="Irimia M."/>
            <person name="Rigden D.J."/>
            <person name="Fitzpatrick D.A."/>
            <person name="Lorenzo-Morales J."/>
            <person name="Bateman A."/>
            <person name="Chiu C.H."/>
            <person name="Tang P."/>
            <person name="Hegemann P."/>
            <person name="Fromm H."/>
            <person name="Raoult D."/>
            <person name="Greub G."/>
            <person name="Miranda-Saavedra D."/>
            <person name="Chen N."/>
            <person name="Nash P."/>
            <person name="Ginger M.L."/>
            <person name="Horn M."/>
            <person name="Schaap P."/>
            <person name="Caler L."/>
            <person name="Loftus B."/>
        </authorList>
    </citation>
    <scope>NUCLEOTIDE SEQUENCE [LARGE SCALE GENOMIC DNA]</scope>
    <source>
        <strain evidence="1 2">Neff</strain>
    </source>
</reference>
<dbReference type="VEuPathDB" id="AmoebaDB:ACA1_370930"/>
<proteinExistence type="predicted"/>
<dbReference type="Proteomes" id="UP000011083">
    <property type="component" value="Unassembled WGS sequence"/>
</dbReference>
<dbReference type="EMBL" id="KB007960">
    <property type="protein sequence ID" value="ELR18289.1"/>
    <property type="molecule type" value="Genomic_DNA"/>
</dbReference>
<protein>
    <submittedName>
        <fullName evidence="1">Uncharacterized protein</fullName>
    </submittedName>
</protein>
<keyword evidence="2" id="KW-1185">Reference proteome</keyword>
<organism evidence="1 2">
    <name type="scientific">Acanthamoeba castellanii (strain ATCC 30010 / Neff)</name>
    <dbReference type="NCBI Taxonomy" id="1257118"/>
    <lineage>
        <taxon>Eukaryota</taxon>
        <taxon>Amoebozoa</taxon>
        <taxon>Discosea</taxon>
        <taxon>Longamoebia</taxon>
        <taxon>Centramoebida</taxon>
        <taxon>Acanthamoebidae</taxon>
        <taxon>Acanthamoeba</taxon>
    </lineage>
</organism>
<dbReference type="AlphaFoldDB" id="L8GYD6"/>
<evidence type="ECO:0000313" key="1">
    <source>
        <dbReference type="EMBL" id="ELR18289.1"/>
    </source>
</evidence>